<dbReference type="Proteomes" id="UP000265691">
    <property type="component" value="Unassembled WGS sequence"/>
</dbReference>
<dbReference type="SUPFAM" id="SSF51126">
    <property type="entry name" value="Pectin lyase-like"/>
    <property type="match status" value="1"/>
</dbReference>
<dbReference type="InterPro" id="IPR050909">
    <property type="entry name" value="Bact_Autotransporter_VF"/>
</dbReference>
<dbReference type="Gene3D" id="2.160.20.10">
    <property type="entry name" value="Single-stranded right-handed beta-helix, Pectin lyase-like"/>
    <property type="match status" value="1"/>
</dbReference>
<accession>A0A3A1YAI3</accession>
<evidence type="ECO:0000313" key="2">
    <source>
        <dbReference type="EMBL" id="RIY34239.1"/>
    </source>
</evidence>
<gene>
    <name evidence="2" type="ORF">CKF54_01220</name>
</gene>
<proteinExistence type="predicted"/>
<dbReference type="OrthoDB" id="5672862at2"/>
<feature type="domain" description="Filamentous haemagglutinin FhaB/tRNA nuclease CdiA-like TPS" evidence="1">
    <location>
        <begin position="74"/>
        <end position="185"/>
    </location>
</feature>
<dbReference type="InterPro" id="IPR008638">
    <property type="entry name" value="FhaB/CdiA-like_TPS"/>
</dbReference>
<evidence type="ECO:0000259" key="1">
    <source>
        <dbReference type="SMART" id="SM00912"/>
    </source>
</evidence>
<dbReference type="InterPro" id="IPR024973">
    <property type="entry name" value="ESPR"/>
</dbReference>
<dbReference type="Pfam" id="PF13018">
    <property type="entry name" value="ESPR"/>
    <property type="match status" value="1"/>
</dbReference>
<sequence length="3569" mass="370818">MNKIYKLKFNRKTKTLMAVSELATNAITGQSSDSTESQTTSTNRLAKFFRNSSILATSSLLSLGALIVPSKVSAELSRQGMQVVHGNVQQLTQGLVTTYQTAPNTIIDWQKFNIRSEEIVRFVQESTNSAVLNRVLGGQASQILGQLQSNGQVFIVNPAGIVFGQNSVVDVASLVASTLDITNEDFLNGNYVFNQDKDQAIASILTQGVIKVQNDGTIALVGGQVSNTGVLEAKNGTVYLLAGQSIVIQDLENPLISYKVTANNKAVNLGSIVAKKAYLLANKVANGITSTVGNTFADLVASPTNADKAVIDANGEIQLFGATESEQVQTNRQVDTEVVGIRNSLVINNGTLNSSSKTAKGGTVSLLGDVIGIEENSYIEATGTTGGVVYVGGDAKGRGIQHKLAEQSLILAGSTINVSGESDAGQVYTWGNQSHVEGTFVARSINGYGGFVETSGKYINVVPGAFYVDATSLRGDEYLGTWLLDPVDFIITHGNVNTERWNEVSHLLGELYEVQDTTSVTRYNLTKTSWTSFAMTDGTVNYLLACGTASHASFYTDGNITVLGSARINHSDNNNFRRVVSLYAGKDINIWAGAEISVGYLNLTVDSGNISINNATLFGGYGVDIHSLRTGNITIFNGTSVTSNRNITVNLGNDTDSANRYIKINNATLNMTGSLTNSEGINITFHSNYNSSIQIENSSKIYANSSSLSIGITGWSTESSSGQFINLNDSEVSSKYTYLWAFGDIYANNSTIYAVNSGNIFSREGSVKSGTGGFKVIGNETDIIGYYGIDVQNVTTQITNNQQFISNNSQVSIANSTLAGCTTGSETDVLRIFGLDTVSLFNTTANAASTSVYSVAGGLNLTDSTVKAYSSTLQTPVYLGQLSASSLTTEVQAYSAYDADSVINNTTVESSNGVLINFQAPNSTQRVTINKLKLDAQDVAIQTIPDTNYSASSAITIDELSGTVKGNLFLGIDQTTTNQQQQATQFILNNTTSALTINGNLNVTVNTTANAQFNLSNSEVKFGSTSSKANLHVTNTAGGINVENVTFNFVDGGTTSELNINATNEESSAVTLRAKDLTVNNAKSVRFINGTQQSSGAITINQNGNLAYSTNDTSNFEQATVNANYITAESRDKGLVSVNASTLTGNSVLILRGNNLSVTNGSVVTTGASSGKSPSITLTNTATFENSTVVGYADVTASAKTLNATNTKFNASNGEANYSLSATDLNFDNVSFTANTDKTLVKLCATNSINLNNSNISTNRYDICATNNVTLDNTTLEAYNTTVASVLDTATTTGTLAITNNSTLILHTASAVNATGSLVISNSTVDLTKVSSTSNNKNATLQSLNGNATFANFTLKRNNQDSSTVTLKAKENLSITQGTIVEGYSVTLESENSSIHIKDSNISAFYTNSDGKSGGYPNITANKDINIDNSNITGWQKLVFTANTGNVTFTDSTITTNDTQSSGLYSGDLEVVAKSNTAGGGNVTLANTKVNSDPEKSNISLVAATGISTLQDTVLAGRKVNLTAQAGSIDLQSSTINSTGTDKDSLVLSATEKLIVNASTVIAKQDINLSSVAGTINDLEVTNGSVLQSINGNVTVDLTTATSYQFNASSLIATNGTASLVTKGDLVTQNSTFRGKEVNLTSTAGSVSLTNSVVEAVGESSSPVIKTAKDLTLDNTTVTATGNINLNTDAGNLTIVNASKVTSTQGGVTVCSTCSTASFVVSNATLKAEKDVTLNQSGTSMPTTTLDRVKLISDNGNVVVNSSATKLILSQSELSALNGTASYHVNGDLTVDNSAIRVKQDLVFDSNTVTGQLMIVNGSVLQSNAGKVDVTISGTDEFANSSIIAATDANLTKESGDLVITSADTLIQGHNINVKAKDGNVTLSQTQLQGVANDSGAYGDLSIQATNASMTVANLNLANVSIKQFANVSLAGATGVNLANSTVSGANSGEFSVNAGLGGADIYNATVQGFKNATVVAAKDVNINHSNFTGTEEGDFKATSTAGSVSLTNSVVSKVENATLDGDQGVVVSKVVATGTEKGYFNATSNNGSISLTDTQVTKFKGFQAQGKTQVTLENLTASGTGTGNGDFVVNSTAGQTSIGNSTLTEFNNFTFAGDQGVTVTNVTTAATWIYQGDLTISSNNGSATITNTKATQFSNLNVSAKADITAQNLTTSGIYNGNARFASSAGQTNLSNTSVSSFNNLEISGDQGVTVTNTTATGTFSGNFTLSSNNGAATVTNSTVAEFSNFTATAKTNLTAYNLTATGAYQGDFSLTSETGNTSLTQSSVSRFRGLNVAGDQVVTFANVAAAGMYDGDVTIESNNGAATISNSTVSEFIYFNVTAKEDAKVQNLTVKGIGSQDFNLVSSAGNASVTDSLIKDFSNVTLTSELDMTFTNVTATGTNKGDLTLTSNNGSATLADLEVTRFNNLNVSAKADASAQSINFTGAGLGDFNLLSAEGNASLTNSTFDVIVNLTVEGNQEVSATNVTAVGGAYSHPSDLKVRSHNGTATLANATVTSFNNLSVTAKDDVTVANLTASGNEEGDFTLNSSTGSASLTNATVSNFNNLTLNGEQGIGVTNVTATSTTRGDFTANSNNGSATFTNSTVTEVNNFNVTAKADINVQNLTATGTDEGYFNLVSSSGSTSVTQATVTRFKGLKLDGEQEVAVTNLTAAGSGGGDLTVNSNNGTVTLTNSTVTEVNNVNLTAKADVTVQNVTATGTDKGDFSVESTNGTATLVDSTVTRFNNASVTAAQDVTVENVTATGTGNSDFTVESTNGTASLVNSTVTQFNNASVTAEQDVTVENVTATGTGNGDFTVESTNGTASLANSTVTQFNNASVTAEQDVTVENVTATGTNNGDFTVESTNGTASLANSTVTQFNNVTVSAEQDVTVENVTATGTDNGDFTVESTNGTASLTNLTVTQFNNASVTAEQDVTVENVTATGTNNGDFTVESTNGTASLANSTVTQFNNASVTAEQDVTIENVTATGTGNGDFMVESTNGTATIANSTVTQFNNATVAGDQGVTLENVTATGTGSGDFTVTSENGSASLTNATVTEFNNFNVTAQGDVTAQNLTATGTDKGDFNLVSSTGNATLTEANITKFNNLKVKAEQDVTVTNVTTTGTGTGDFDLESTQGKATLVNSSVSQYHNLTVNGNLGVTIDKLTAVGTNEGNFTVTSANGGSTLENSTVTQFKNLTVQAKEDSLISNLTTYGTGEGSFRNTSSNGSATVKDSVVENYVNFTNEAKKDATLTNLTTNGTGTGDFNNNSTNGKAVIGNSTITNYNNLTNSGKEEATVTNVTAVGTGNGDFINESSNGTATLQNSTITNFNNLNVSGATGVVIDSINSTGTGNGNLTATSTNGSVVVTNSTITNYQNLILSGEPVEVTNNTVNLSSTILITSESEPIITDNSGQINSSPTNNGKYISYDAIKRNNPNLVIVNPFVADDVTLDPNYADWLETGNDLNQEGDDEKDLAALNQTAYGLHAANRMDVTLAEVLYQQCTVELGNLIDKYEVTEEDRRNLPIGAIVSKYNFTDREAIFLQASCANHVNLLKSKLLESVKPKSTVANKE</sequence>
<keyword evidence="3" id="KW-1185">Reference proteome</keyword>
<organism evidence="2 3">
    <name type="scientific">Psittacicella hinzii</name>
    <dbReference type="NCBI Taxonomy" id="2028575"/>
    <lineage>
        <taxon>Bacteria</taxon>
        <taxon>Pseudomonadati</taxon>
        <taxon>Pseudomonadota</taxon>
        <taxon>Gammaproteobacteria</taxon>
        <taxon>Pasteurellales</taxon>
        <taxon>Psittacicellaceae</taxon>
        <taxon>Psittacicella</taxon>
    </lineage>
</organism>
<evidence type="ECO:0000313" key="3">
    <source>
        <dbReference type="Proteomes" id="UP000265691"/>
    </source>
</evidence>
<reference evidence="2 3" key="1">
    <citation type="submission" date="2017-08" db="EMBL/GenBank/DDBJ databases">
        <title>Reclassification of Bisgaard taxon 37 and 44.</title>
        <authorList>
            <person name="Christensen H."/>
        </authorList>
    </citation>
    <scope>NUCLEOTIDE SEQUENCE [LARGE SCALE GENOMIC DNA]</scope>
    <source>
        <strain evidence="2 3">B96_3</strain>
    </source>
</reference>
<dbReference type="InterPro" id="IPR012334">
    <property type="entry name" value="Pectin_lyas_fold"/>
</dbReference>
<comment type="caution">
    <text evidence="2">The sequence shown here is derived from an EMBL/GenBank/DDBJ whole genome shotgun (WGS) entry which is preliminary data.</text>
</comment>
<dbReference type="RefSeq" id="WP_119524471.1">
    <property type="nucleotide sequence ID" value="NZ_NRHC01000015.1"/>
</dbReference>
<dbReference type="SMART" id="SM00710">
    <property type="entry name" value="PbH1"/>
    <property type="match status" value="16"/>
</dbReference>
<dbReference type="PANTHER" id="PTHR12338">
    <property type="entry name" value="AUTOTRANSPORTER"/>
    <property type="match status" value="1"/>
</dbReference>
<dbReference type="EMBL" id="NRHC01000015">
    <property type="protein sequence ID" value="RIY34239.1"/>
    <property type="molecule type" value="Genomic_DNA"/>
</dbReference>
<dbReference type="InterPro" id="IPR011050">
    <property type="entry name" value="Pectin_lyase_fold/virulence"/>
</dbReference>
<dbReference type="InterPro" id="IPR006626">
    <property type="entry name" value="PbH1"/>
</dbReference>
<dbReference type="SMART" id="SM00912">
    <property type="entry name" value="Haemagg_act"/>
    <property type="match status" value="1"/>
</dbReference>
<dbReference type="PANTHER" id="PTHR12338:SF5">
    <property type="entry name" value="ANTIGEN 43-RELATED"/>
    <property type="match status" value="1"/>
</dbReference>
<protein>
    <recommendedName>
        <fullName evidence="1">Filamentous haemagglutinin FhaB/tRNA nuclease CdiA-like TPS domain-containing protein</fullName>
    </recommendedName>
</protein>
<name>A0A3A1YAI3_9GAMM</name>